<dbReference type="InterPro" id="IPR015422">
    <property type="entry name" value="PyrdxlP-dep_Trfase_small"/>
</dbReference>
<dbReference type="EMBL" id="BSOS01000007">
    <property type="protein sequence ID" value="GLR65879.1"/>
    <property type="molecule type" value="Genomic_DNA"/>
</dbReference>
<sequence>MVGQKMSVREFNLDEIRKDFPILAQQVHGRKLVFLDSAASAQKPRAVIDAMVHVMEAQYANVHRGLHWMSERTSDAYEAARDKVAAFLNAQAREEIVFTRNATESINLVAYTHGRTALRPGDAVVVSEMEHHANLVPWQMLRDAHGVELRIAKITDSGEIDWESLEAQFADGKVKLLAITHMSNVLGSYTPAERLVAFAHARGAKVLLDGCQAIVHRAVDVQALDVDFYVFSGHKLYGPTGIGVLYAKRELLDAMPPFMAGGEMIESVSYQRTKWAQPPHRFEAGTPAIVETIGLGAAIDYVQALGFEAIAAHERALTEHGLKVLAGIEDLRVLGAAQDRGGVLSFTMPDAHAHDIATLLDRQGIAVRAGHHCAEPLMGRMGVTATARASFALYTTREEIDALGAGLLRIRQMFK</sequence>
<evidence type="ECO:0000256" key="7">
    <source>
        <dbReference type="RuleBase" id="RU004504"/>
    </source>
</evidence>
<comment type="function">
    <text evidence="8">Catalyzes the removal of elemental sulfur and selenium atoms from L-cysteine, L-cystine, L-selenocysteine, and L-selenocystine to produce L-alanine.</text>
</comment>
<evidence type="ECO:0000256" key="3">
    <source>
        <dbReference type="ARBA" id="ARBA00012239"/>
    </source>
</evidence>
<evidence type="ECO:0000256" key="1">
    <source>
        <dbReference type="ARBA" id="ARBA00001933"/>
    </source>
</evidence>
<evidence type="ECO:0000256" key="5">
    <source>
        <dbReference type="ARBA" id="ARBA00022898"/>
    </source>
</evidence>
<dbReference type="InterPro" id="IPR010970">
    <property type="entry name" value="Cys_dSase_SufS"/>
</dbReference>
<comment type="caution">
    <text evidence="10">The sequence shown here is derived from an EMBL/GenBank/DDBJ whole genome shotgun (WGS) entry which is preliminary data.</text>
</comment>
<gene>
    <name evidence="10" type="ORF">GCM10010909_05570</name>
</gene>
<dbReference type="Gene3D" id="3.90.1150.10">
    <property type="entry name" value="Aspartate Aminotransferase, domain 1"/>
    <property type="match status" value="1"/>
</dbReference>
<dbReference type="InterPro" id="IPR000192">
    <property type="entry name" value="Aminotrans_V_dom"/>
</dbReference>
<dbReference type="Gene3D" id="3.40.640.10">
    <property type="entry name" value="Type I PLP-dependent aspartate aminotransferase-like (Major domain)"/>
    <property type="match status" value="1"/>
</dbReference>
<dbReference type="PROSITE" id="PS00595">
    <property type="entry name" value="AA_TRANSFER_CLASS_5"/>
    <property type="match status" value="1"/>
</dbReference>
<evidence type="ECO:0000259" key="9">
    <source>
        <dbReference type="Pfam" id="PF00266"/>
    </source>
</evidence>
<comment type="catalytic activity">
    <reaction evidence="6 8">
        <text>(sulfur carrier)-H + L-cysteine = (sulfur carrier)-SH + L-alanine</text>
        <dbReference type="Rhea" id="RHEA:43892"/>
        <dbReference type="Rhea" id="RHEA-COMP:14737"/>
        <dbReference type="Rhea" id="RHEA-COMP:14739"/>
        <dbReference type="ChEBI" id="CHEBI:29917"/>
        <dbReference type="ChEBI" id="CHEBI:35235"/>
        <dbReference type="ChEBI" id="CHEBI:57972"/>
        <dbReference type="ChEBI" id="CHEBI:64428"/>
        <dbReference type="EC" id="2.8.1.7"/>
    </reaction>
</comment>
<organism evidence="10 11">
    <name type="scientific">Acidocella aquatica</name>
    <dbReference type="NCBI Taxonomy" id="1922313"/>
    <lineage>
        <taxon>Bacteria</taxon>
        <taxon>Pseudomonadati</taxon>
        <taxon>Pseudomonadota</taxon>
        <taxon>Alphaproteobacteria</taxon>
        <taxon>Acetobacterales</taxon>
        <taxon>Acidocellaceae</taxon>
        <taxon>Acidocella</taxon>
    </lineage>
</organism>
<evidence type="ECO:0000256" key="4">
    <source>
        <dbReference type="ARBA" id="ARBA00022679"/>
    </source>
</evidence>
<dbReference type="PANTHER" id="PTHR43586:SF8">
    <property type="entry name" value="CYSTEINE DESULFURASE 1, CHLOROPLASTIC"/>
    <property type="match status" value="1"/>
</dbReference>
<dbReference type="CDD" id="cd06453">
    <property type="entry name" value="SufS_like"/>
    <property type="match status" value="1"/>
</dbReference>
<comment type="cofactor">
    <cofactor evidence="1 7">
        <name>pyridoxal 5'-phosphate</name>
        <dbReference type="ChEBI" id="CHEBI:597326"/>
    </cofactor>
</comment>
<comment type="similarity">
    <text evidence="2 8">Belongs to the class-V pyridoxal-phosphate-dependent aminotransferase family. Csd subfamily.</text>
</comment>
<dbReference type="InterPro" id="IPR020578">
    <property type="entry name" value="Aminotrans_V_PyrdxlP_BS"/>
</dbReference>
<evidence type="ECO:0000313" key="10">
    <source>
        <dbReference type="EMBL" id="GLR65879.1"/>
    </source>
</evidence>
<evidence type="ECO:0000256" key="2">
    <source>
        <dbReference type="ARBA" id="ARBA00010447"/>
    </source>
</evidence>
<name>A0ABQ6A6Y5_9PROT</name>
<feature type="domain" description="Aminotransferase class V" evidence="9">
    <location>
        <begin position="33"/>
        <end position="403"/>
    </location>
</feature>
<keyword evidence="5 8" id="KW-0663">Pyridoxal phosphate</keyword>
<dbReference type="InterPro" id="IPR015421">
    <property type="entry name" value="PyrdxlP-dep_Trfase_major"/>
</dbReference>
<dbReference type="PANTHER" id="PTHR43586">
    <property type="entry name" value="CYSTEINE DESULFURASE"/>
    <property type="match status" value="1"/>
</dbReference>
<proteinExistence type="inferred from homology"/>
<reference evidence="11" key="1">
    <citation type="journal article" date="2019" name="Int. J. Syst. Evol. Microbiol.">
        <title>The Global Catalogue of Microorganisms (GCM) 10K type strain sequencing project: providing services to taxonomists for standard genome sequencing and annotation.</title>
        <authorList>
            <consortium name="The Broad Institute Genomics Platform"/>
            <consortium name="The Broad Institute Genome Sequencing Center for Infectious Disease"/>
            <person name="Wu L."/>
            <person name="Ma J."/>
        </authorList>
    </citation>
    <scope>NUCLEOTIDE SEQUENCE [LARGE SCALE GENOMIC DNA]</scope>
    <source>
        <strain evidence="11">NBRC 112502</strain>
    </source>
</reference>
<dbReference type="NCBIfam" id="TIGR01979">
    <property type="entry name" value="sufS"/>
    <property type="match status" value="1"/>
</dbReference>
<dbReference type="InterPro" id="IPR015424">
    <property type="entry name" value="PyrdxlP-dep_Trfase"/>
</dbReference>
<evidence type="ECO:0000256" key="8">
    <source>
        <dbReference type="RuleBase" id="RU004506"/>
    </source>
</evidence>
<accession>A0ABQ6A6Y5</accession>
<dbReference type="Proteomes" id="UP001156641">
    <property type="component" value="Unassembled WGS sequence"/>
</dbReference>
<protein>
    <recommendedName>
        <fullName evidence="3 8">Cysteine desulfurase</fullName>
        <ecNumber evidence="3 8">2.8.1.7</ecNumber>
    </recommendedName>
</protein>
<keyword evidence="11" id="KW-1185">Reference proteome</keyword>
<keyword evidence="4 8" id="KW-0808">Transferase</keyword>
<dbReference type="Pfam" id="PF00266">
    <property type="entry name" value="Aminotran_5"/>
    <property type="match status" value="1"/>
</dbReference>
<evidence type="ECO:0000313" key="11">
    <source>
        <dbReference type="Proteomes" id="UP001156641"/>
    </source>
</evidence>
<dbReference type="SUPFAM" id="SSF53383">
    <property type="entry name" value="PLP-dependent transferases"/>
    <property type="match status" value="1"/>
</dbReference>
<dbReference type="EC" id="2.8.1.7" evidence="3 8"/>
<evidence type="ECO:0000256" key="6">
    <source>
        <dbReference type="ARBA" id="ARBA00050776"/>
    </source>
</evidence>